<name>A0ABW2P9K4_9ACTN</name>
<sequence>MTVLDIRALNRATLERQLLLRRASLTALEAVERLVGMQAQAPFPPYTGLWTRLSGFQPDELSKLLIDRGVVRLALMRSTVHLVSAADCLALRPVLQPMLERTLRAAHAGQLAALDVEEVVAFGRALVEERPRDTGELGRLLMERWPGLDRQALLNIVRTYLPLVQVPPRAVWGKSGRPTVTTAESWLGRPMASSAAPDAMVLRYLSAFGPATVADVQKWSGLTRLQEVVERLGPALRVFRDERGATLYDLPDAPRPDPGVPAPVRFLPEFDNLLLSYADGSRVVAAEHRPALFTVNGIIRASVLVDGVARASWKITESRAGKGARGMARLVIQPFTRLSAGEVSAVQDEGARLLAFSAPDAPHEIELAPPP</sequence>
<accession>A0ABW2P9K4</accession>
<dbReference type="EMBL" id="JBHTCG010000015">
    <property type="protein sequence ID" value="MFC7384920.1"/>
    <property type="molecule type" value="Genomic_DNA"/>
</dbReference>
<gene>
    <name evidence="1" type="ORF">ACFQSB_22095</name>
</gene>
<dbReference type="PANTHER" id="PTHR38479">
    <property type="entry name" value="LMO0824 PROTEIN"/>
    <property type="match status" value="1"/>
</dbReference>
<keyword evidence="1" id="KW-0238">DNA-binding</keyword>
<protein>
    <submittedName>
        <fullName evidence="1">Winged helix DNA-binding domain-containing protein</fullName>
    </submittedName>
</protein>
<proteinExistence type="predicted"/>
<keyword evidence="2" id="KW-1185">Reference proteome</keyword>
<reference evidence="2" key="1">
    <citation type="journal article" date="2019" name="Int. J. Syst. Evol. Microbiol.">
        <title>The Global Catalogue of Microorganisms (GCM) 10K type strain sequencing project: providing services to taxonomists for standard genome sequencing and annotation.</title>
        <authorList>
            <consortium name="The Broad Institute Genomics Platform"/>
            <consortium name="The Broad Institute Genome Sequencing Center for Infectious Disease"/>
            <person name="Wu L."/>
            <person name="Ma J."/>
        </authorList>
    </citation>
    <scope>NUCLEOTIDE SEQUENCE [LARGE SCALE GENOMIC DNA]</scope>
    <source>
        <strain evidence="2">CECT 7649</strain>
    </source>
</reference>
<dbReference type="Proteomes" id="UP001596496">
    <property type="component" value="Unassembled WGS sequence"/>
</dbReference>
<evidence type="ECO:0000313" key="2">
    <source>
        <dbReference type="Proteomes" id="UP001596496"/>
    </source>
</evidence>
<dbReference type="GO" id="GO:0003677">
    <property type="term" value="F:DNA binding"/>
    <property type="evidence" value="ECO:0007669"/>
    <property type="project" value="UniProtKB-KW"/>
</dbReference>
<comment type="caution">
    <text evidence="1">The sequence shown here is derived from an EMBL/GenBank/DDBJ whole genome shotgun (WGS) entry which is preliminary data.</text>
</comment>
<dbReference type="RefSeq" id="WP_380828780.1">
    <property type="nucleotide sequence ID" value="NZ_JBHTCG010000015.1"/>
</dbReference>
<dbReference type="PANTHER" id="PTHR38479:SF2">
    <property type="entry name" value="WINGED HELIX DNA-BINDING DOMAIN-CONTAINING PROTEIN"/>
    <property type="match status" value="1"/>
</dbReference>
<evidence type="ECO:0000313" key="1">
    <source>
        <dbReference type="EMBL" id="MFC7384920.1"/>
    </source>
</evidence>
<dbReference type="Pfam" id="PF06224">
    <property type="entry name" value="AlkZ-like"/>
    <property type="match status" value="1"/>
</dbReference>
<organism evidence="1 2">
    <name type="scientific">Sphaerisporangium rhizosphaerae</name>
    <dbReference type="NCBI Taxonomy" id="2269375"/>
    <lineage>
        <taxon>Bacteria</taxon>
        <taxon>Bacillati</taxon>
        <taxon>Actinomycetota</taxon>
        <taxon>Actinomycetes</taxon>
        <taxon>Streptosporangiales</taxon>
        <taxon>Streptosporangiaceae</taxon>
        <taxon>Sphaerisporangium</taxon>
    </lineage>
</organism>
<dbReference type="InterPro" id="IPR009351">
    <property type="entry name" value="AlkZ-like"/>
</dbReference>